<feature type="domain" description="DUF7675" evidence="1">
    <location>
        <begin position="4"/>
        <end position="59"/>
    </location>
</feature>
<keyword evidence="3" id="KW-1185">Reference proteome</keyword>
<dbReference type="InterPro" id="IPR056092">
    <property type="entry name" value="DUF7675"/>
</dbReference>
<organism evidence="2 3">
    <name type="scientific">[Actinobacillus] rossii</name>
    <dbReference type="NCBI Taxonomy" id="123820"/>
    <lineage>
        <taxon>Bacteria</taxon>
        <taxon>Pseudomonadati</taxon>
        <taxon>Pseudomonadota</taxon>
        <taxon>Gammaproteobacteria</taxon>
        <taxon>Pasteurellales</taxon>
        <taxon>Pasteurellaceae</taxon>
    </lineage>
</organism>
<protein>
    <recommendedName>
        <fullName evidence="1">DUF7675 domain-containing protein</fullName>
    </recommendedName>
</protein>
<accession>A0A380TYT6</accession>
<evidence type="ECO:0000259" key="1">
    <source>
        <dbReference type="Pfam" id="PF24723"/>
    </source>
</evidence>
<dbReference type="AlphaFoldDB" id="A0A380TYT6"/>
<proteinExistence type="predicted"/>
<dbReference type="Pfam" id="PF24723">
    <property type="entry name" value="DUF7675"/>
    <property type="match status" value="1"/>
</dbReference>
<gene>
    <name evidence="2" type="ORF">NCTC10801_01925</name>
</gene>
<reference evidence="2 3" key="1">
    <citation type="submission" date="2018-06" db="EMBL/GenBank/DDBJ databases">
        <authorList>
            <consortium name="Pathogen Informatics"/>
            <person name="Doyle S."/>
        </authorList>
    </citation>
    <scope>NUCLEOTIDE SEQUENCE [LARGE SCALE GENOMIC DNA]</scope>
    <source>
        <strain evidence="2 3">NCTC10801</strain>
    </source>
</reference>
<evidence type="ECO:0000313" key="2">
    <source>
        <dbReference type="EMBL" id="SUT93211.1"/>
    </source>
</evidence>
<dbReference type="OrthoDB" id="9815690at2"/>
<sequence>MISWYKNHKKDQVWWKDDDEKIGELVFSFDKFTEFNFWQDYPHKLTPEQKAIFDAENEILVRDLKGQ</sequence>
<evidence type="ECO:0000313" key="3">
    <source>
        <dbReference type="Proteomes" id="UP000254649"/>
    </source>
</evidence>
<dbReference type="Proteomes" id="UP000254649">
    <property type="component" value="Unassembled WGS sequence"/>
</dbReference>
<name>A0A380TYT6_9PAST</name>
<dbReference type="EMBL" id="UFRQ01000003">
    <property type="protein sequence ID" value="SUT93211.1"/>
    <property type="molecule type" value="Genomic_DNA"/>
</dbReference>